<reference evidence="1" key="1">
    <citation type="submission" date="2021-02" db="EMBL/GenBank/DDBJ databases">
        <title>Strain Y2R2, a novel species of the genus Halomonas.</title>
        <authorList>
            <person name="Huang H."/>
        </authorList>
    </citation>
    <scope>NUCLEOTIDE SEQUENCE</scope>
    <source>
        <strain evidence="1">Y2R2</strain>
    </source>
</reference>
<protein>
    <recommendedName>
        <fullName evidence="3">Apea-like HEPN domain-containing protein</fullName>
    </recommendedName>
</protein>
<dbReference type="RefSeq" id="WP_205423455.1">
    <property type="nucleotide sequence ID" value="NZ_CP038437.2"/>
</dbReference>
<organism evidence="1 2">
    <name type="scientific">Halomonas binhaiensis</name>
    <dbReference type="NCBI Taxonomy" id="2562282"/>
    <lineage>
        <taxon>Bacteria</taxon>
        <taxon>Pseudomonadati</taxon>
        <taxon>Pseudomonadota</taxon>
        <taxon>Gammaproteobacteria</taxon>
        <taxon>Oceanospirillales</taxon>
        <taxon>Halomonadaceae</taxon>
        <taxon>Halomonas</taxon>
    </lineage>
</organism>
<gene>
    <name evidence="1" type="ORF">E4T21_21470</name>
</gene>
<evidence type="ECO:0008006" key="3">
    <source>
        <dbReference type="Google" id="ProtNLM"/>
    </source>
</evidence>
<dbReference type="Proteomes" id="UP000324285">
    <property type="component" value="Chromosome"/>
</dbReference>
<evidence type="ECO:0000313" key="2">
    <source>
        <dbReference type="Proteomes" id="UP000324285"/>
    </source>
</evidence>
<dbReference type="EMBL" id="CP038437">
    <property type="protein sequence ID" value="QRG26803.1"/>
    <property type="molecule type" value="Genomic_DNA"/>
</dbReference>
<dbReference type="AlphaFoldDB" id="A0A7U3K5S5"/>
<dbReference type="KEGG" id="hbh:E4T21_21470"/>
<accession>A0A7U3K5S5</accession>
<sequence length="435" mass="50088">MEMPRKTRRIADSNIATLLRPEELMTDLQALDAFNLIERLKREVKIPNHRSIYLSDNAYKNFEMLTNIVEKFFINRCQLESTDIHNSCKAVLGKLYQEESPRKDIDSFVENVEKILDESISNYRFYTTIEGLDLEGENELKIGRLTVQKPDFMSLKQCAADDNTISSTWNHMKDSLWVTGEITGSEEYAERRFFEDVEATCGLLAVSLTTVLERGGAAVRLIPSMSDRIRPTANRWFFFSTKSKVLCTSICMRGYQKLTLNENQVSSLMGCEWFQELARVLQNHRDNDVEEAVRRGIYWFFDAQADMKPEMQLVKFWSCIECFFSFENDGQTTSKIKRGLTAILTCGRYGFSHTGNWNVLEKEINDLYDLRCAAVHDAQHSHINSGHVTTVSKWAAWLILEVSGLISEGFESRAAIKEEIDRVHDQKQLSRAKNT</sequence>
<keyword evidence="2" id="KW-1185">Reference proteome</keyword>
<evidence type="ECO:0000313" key="1">
    <source>
        <dbReference type="EMBL" id="QRG26803.1"/>
    </source>
</evidence>
<name>A0A7U3K5S5_9GAMM</name>
<proteinExistence type="predicted"/>